<dbReference type="SUPFAM" id="SSF56815">
    <property type="entry name" value="Sec1/munc18-like (SM) proteins"/>
    <property type="match status" value="1"/>
</dbReference>
<evidence type="ECO:0000256" key="3">
    <source>
        <dbReference type="ARBA" id="ARBA00022801"/>
    </source>
</evidence>
<name>A0A8H7LKM5_9AGAM</name>
<dbReference type="Gene3D" id="1.25.40.850">
    <property type="match status" value="1"/>
</dbReference>
<reference evidence="6" key="1">
    <citation type="submission" date="2020-09" db="EMBL/GenBank/DDBJ databases">
        <title>Comparative genome analyses of four rice-infecting Rhizoctonia solani isolates reveal extensive enrichment of homogalacturonan modification genes.</title>
        <authorList>
            <person name="Lee D.-Y."/>
            <person name="Jeon J."/>
            <person name="Kim K.-T."/>
            <person name="Cheong K."/>
            <person name="Song H."/>
            <person name="Choi G."/>
            <person name="Ko J."/>
            <person name="Opiyo S.O."/>
            <person name="Zuo S."/>
            <person name="Madhav S."/>
            <person name="Lee Y.-H."/>
            <person name="Wang G.-L."/>
        </authorList>
    </citation>
    <scope>NUCLEOTIDE SEQUENCE</scope>
    <source>
        <strain evidence="6">AG1-IA YN-7</strain>
    </source>
</reference>
<keyword evidence="3" id="KW-0378">Hydrolase</keyword>
<feature type="region of interest" description="Disordered" evidence="4">
    <location>
        <begin position="313"/>
        <end position="334"/>
    </location>
</feature>
<evidence type="ECO:0000256" key="1">
    <source>
        <dbReference type="ARBA" id="ARBA00009884"/>
    </source>
</evidence>
<dbReference type="Gene3D" id="3.40.50.2060">
    <property type="match status" value="1"/>
</dbReference>
<comment type="similarity">
    <text evidence="2">Belongs to the peptidase S33 family.</text>
</comment>
<dbReference type="Pfam" id="PF00995">
    <property type="entry name" value="Sec1"/>
    <property type="match status" value="1"/>
</dbReference>
<dbReference type="PANTHER" id="PTHR21661:SF71">
    <property type="entry name" value="EPOXIDE HYDROLASE N-TERMINAL DOMAIN-CONTAINING PROTEIN"/>
    <property type="match status" value="1"/>
</dbReference>
<proteinExistence type="inferred from homology"/>
<gene>
    <name evidence="6" type="ORF">RHS04_01248</name>
</gene>
<comment type="similarity">
    <text evidence="1">Belongs to the STXBP/unc-18/SEC1 family.</text>
</comment>
<comment type="caution">
    <text evidence="6">The sequence shown here is derived from an EMBL/GenBank/DDBJ whole genome shotgun (WGS) entry which is preliminary data.</text>
</comment>
<evidence type="ECO:0000259" key="5">
    <source>
        <dbReference type="Pfam" id="PF06441"/>
    </source>
</evidence>
<dbReference type="InterPro" id="IPR043155">
    <property type="entry name" value="VPS33_dom3b"/>
</dbReference>
<dbReference type="AlphaFoldDB" id="A0A8H7LKM5"/>
<dbReference type="InterPro" id="IPR036045">
    <property type="entry name" value="Sec1-like_sf"/>
</dbReference>
<dbReference type="InterPro" id="IPR027482">
    <property type="entry name" value="Sec1-like_dom2"/>
</dbReference>
<feature type="compositionally biased region" description="Polar residues" evidence="4">
    <location>
        <begin position="313"/>
        <end position="324"/>
    </location>
</feature>
<accession>A0A8H7LKM5</accession>
<sequence>MSTAVAPIQRSNPSAHSQSHSHSHTAPASSASDDARTYKHELDDVPAVDVGVLKELARKGLIDALNSVSGAKTLVLDPTLAGPLGLVAEVSIMKQHGVDKMFWLEHGPLNSNNTNIVYLCRPQAKWMKIVAEQIKQHTTESLQHNYTLMLVPRRTVLCDKILEEEGVFGEVTISEFPLEFIPLEDDLISLEWDNTFKEIYLDGDESSIYYAAQALSTMQRAYGKFPRVIGKGDGAKKLQSLMARLTAYPRVGSGAAPVPDISKQFDSLIIIDRSTDLITPFLTQLTYEGLLDEYFGIKNSYIEVNADLLSSGPQTNAGTPSTSGAFGGTAQTKKKKHHLSASTDALLSKLRDSNFAIVGSKLNAEARRLEAAYDGRHKAQTVAQLKEFVGKIGGLQNEHQALRLHTGLAEAITAQTQTDIFNKSLEVQQNLLSSYDVNAQLGTIEDLIYQEAPLPVVLRLVALACITQGGLKQKVLESLKREILQAYGYDLLPLLLALESLQLLNTPPAKPAVPFPYPSLRKSLYLLTDSPEENPIDMSYTYSGYAPLSCRLVQAVVQKGPLLSIGTNTDTGTRQTQAHPIIGWKGFEDVIKSIPGETVDVIQSPGALAKDSTSGTTTMVFFLGGCTFTEVAALRWMSKQIKGRNFLIGTSGMINGSTLLDGLAATGIKVPSLATDIRPFTISVPDDDLTELYKKLELTRLPDELDLPSGQEWEWGIPLAVLKPTIDYWREKYDWRAVEKNINRTLPQFTTTVQSRNHGSQSVHFVFKKSDNPSAIPLLFVHGWPGNFLEVSKMVDELANPSDPKHPAFHVVAPSLPGFVFSERASTPGMDVIGTAFVFDGLMTKLGFKHYLAQGGDWRVVLCRALALYHKETCLGTHANLISYGAPTFWRNPIIGLKLVLGANSIPGGYSADEMEGVRRVQEFGTIGNAYMKIQGTRPQSLAYALTDSPVGLLAWVGEKLYAWSDNYPWTPEELITWTMLSGPHGELEFAWSSTPFAYSLFPKEIAPVPFEWAGLRQNLVYAKKHNKGGHFAAWEVPELLSEDIREFARIVQKQDERLQVNA</sequence>
<organism evidence="6 7">
    <name type="scientific">Rhizoctonia solani</name>
    <dbReference type="NCBI Taxonomy" id="456999"/>
    <lineage>
        <taxon>Eukaryota</taxon>
        <taxon>Fungi</taxon>
        <taxon>Dikarya</taxon>
        <taxon>Basidiomycota</taxon>
        <taxon>Agaricomycotina</taxon>
        <taxon>Agaricomycetes</taxon>
        <taxon>Cantharellales</taxon>
        <taxon>Ceratobasidiaceae</taxon>
        <taxon>Rhizoctonia</taxon>
    </lineage>
</organism>
<dbReference type="Proteomes" id="UP000650582">
    <property type="component" value="Unassembled WGS sequence"/>
</dbReference>
<dbReference type="GO" id="GO:0097176">
    <property type="term" value="P:epoxide metabolic process"/>
    <property type="evidence" value="ECO:0007669"/>
    <property type="project" value="TreeGrafter"/>
</dbReference>
<evidence type="ECO:0000256" key="2">
    <source>
        <dbReference type="ARBA" id="ARBA00010088"/>
    </source>
</evidence>
<dbReference type="Pfam" id="PF06441">
    <property type="entry name" value="EHN"/>
    <property type="match status" value="1"/>
</dbReference>
<dbReference type="GO" id="GO:0016192">
    <property type="term" value="P:vesicle-mediated transport"/>
    <property type="evidence" value="ECO:0007669"/>
    <property type="project" value="InterPro"/>
</dbReference>
<feature type="compositionally biased region" description="Low complexity" evidence="4">
    <location>
        <begin position="11"/>
        <end position="32"/>
    </location>
</feature>
<evidence type="ECO:0000313" key="7">
    <source>
        <dbReference type="Proteomes" id="UP000650582"/>
    </source>
</evidence>
<dbReference type="InterPro" id="IPR043154">
    <property type="entry name" value="Sec-1-like_dom1"/>
</dbReference>
<dbReference type="PANTHER" id="PTHR21661">
    <property type="entry name" value="EPOXIDE HYDROLASE 1-RELATED"/>
    <property type="match status" value="1"/>
</dbReference>
<protein>
    <submittedName>
        <fullName evidence="6">Sec1 family</fullName>
    </submittedName>
</protein>
<evidence type="ECO:0000256" key="4">
    <source>
        <dbReference type="SAM" id="MobiDB-lite"/>
    </source>
</evidence>
<dbReference type="Gene3D" id="3.90.830.10">
    <property type="entry name" value="Syntaxin Binding Protein 1, Chain A, domain 2"/>
    <property type="match status" value="1"/>
</dbReference>
<dbReference type="Gene3D" id="3.40.50.1910">
    <property type="match status" value="1"/>
</dbReference>
<dbReference type="InterPro" id="IPR029058">
    <property type="entry name" value="AB_hydrolase_fold"/>
</dbReference>
<dbReference type="SUPFAM" id="SSF53474">
    <property type="entry name" value="alpha/beta-Hydrolases"/>
    <property type="match status" value="1"/>
</dbReference>
<feature type="region of interest" description="Disordered" evidence="4">
    <location>
        <begin position="1"/>
        <end position="37"/>
    </location>
</feature>
<dbReference type="InterPro" id="IPR043127">
    <property type="entry name" value="Sec-1-like_dom3a"/>
</dbReference>
<dbReference type="InterPro" id="IPR001619">
    <property type="entry name" value="Sec1-like"/>
</dbReference>
<feature type="domain" description="Epoxide hydrolase N-terminal" evidence="5">
    <location>
        <begin position="677"/>
        <end position="791"/>
    </location>
</feature>
<evidence type="ECO:0000313" key="6">
    <source>
        <dbReference type="EMBL" id="KAF8684553.1"/>
    </source>
</evidence>
<dbReference type="InterPro" id="IPR000639">
    <property type="entry name" value="Epox_hydrolase-like"/>
</dbReference>
<dbReference type="InterPro" id="IPR010497">
    <property type="entry name" value="Epoxide_hydro_N"/>
</dbReference>
<dbReference type="GO" id="GO:0004301">
    <property type="term" value="F:epoxide hydrolase activity"/>
    <property type="evidence" value="ECO:0007669"/>
    <property type="project" value="TreeGrafter"/>
</dbReference>
<dbReference type="PRINTS" id="PR00412">
    <property type="entry name" value="EPOXHYDRLASE"/>
</dbReference>
<dbReference type="Gene3D" id="3.40.50.1820">
    <property type="entry name" value="alpha/beta hydrolase"/>
    <property type="match status" value="1"/>
</dbReference>
<dbReference type="EMBL" id="JACYCC010000025">
    <property type="protein sequence ID" value="KAF8684553.1"/>
    <property type="molecule type" value="Genomic_DNA"/>
</dbReference>